<evidence type="ECO:0000313" key="1">
    <source>
        <dbReference type="EMBL" id="GAA0141014.1"/>
    </source>
</evidence>
<proteinExistence type="predicted"/>
<accession>A0AAV3NNQ5</accession>
<dbReference type="EMBL" id="BAABME010000241">
    <property type="protein sequence ID" value="GAA0141014.1"/>
    <property type="molecule type" value="Genomic_DNA"/>
</dbReference>
<keyword evidence="2" id="KW-1185">Reference proteome</keyword>
<evidence type="ECO:0000313" key="2">
    <source>
        <dbReference type="Proteomes" id="UP001454036"/>
    </source>
</evidence>
<protein>
    <submittedName>
        <fullName evidence="1">Uncharacterized protein</fullName>
    </submittedName>
</protein>
<name>A0AAV3NNQ5_LITER</name>
<dbReference type="Proteomes" id="UP001454036">
    <property type="component" value="Unassembled WGS sequence"/>
</dbReference>
<gene>
    <name evidence="1" type="ORF">LIER_02255</name>
</gene>
<dbReference type="AlphaFoldDB" id="A0AAV3NNQ5"/>
<comment type="caution">
    <text evidence="1">The sequence shown here is derived from an EMBL/GenBank/DDBJ whole genome shotgun (WGS) entry which is preliminary data.</text>
</comment>
<reference evidence="1 2" key="1">
    <citation type="submission" date="2024-01" db="EMBL/GenBank/DDBJ databases">
        <title>The complete chloroplast genome sequence of Lithospermum erythrorhizon: insights into the phylogenetic relationship among Boraginaceae species and the maternal lineages of purple gromwells.</title>
        <authorList>
            <person name="Okada T."/>
            <person name="Watanabe K."/>
        </authorList>
    </citation>
    <scope>NUCLEOTIDE SEQUENCE [LARGE SCALE GENOMIC DNA]</scope>
</reference>
<sequence length="89" mass="10380">MTNLRRNHKWVIMRHLKALAILISESYRLGIPPEMVAMRPTPVRFSLFPPRPFYLSLDIRDSWISYKGVGVLGYAFVLEQERGGLRPRP</sequence>
<organism evidence="1 2">
    <name type="scientific">Lithospermum erythrorhizon</name>
    <name type="common">Purple gromwell</name>
    <name type="synonym">Lithospermum officinale var. erythrorhizon</name>
    <dbReference type="NCBI Taxonomy" id="34254"/>
    <lineage>
        <taxon>Eukaryota</taxon>
        <taxon>Viridiplantae</taxon>
        <taxon>Streptophyta</taxon>
        <taxon>Embryophyta</taxon>
        <taxon>Tracheophyta</taxon>
        <taxon>Spermatophyta</taxon>
        <taxon>Magnoliopsida</taxon>
        <taxon>eudicotyledons</taxon>
        <taxon>Gunneridae</taxon>
        <taxon>Pentapetalae</taxon>
        <taxon>asterids</taxon>
        <taxon>lamiids</taxon>
        <taxon>Boraginales</taxon>
        <taxon>Boraginaceae</taxon>
        <taxon>Boraginoideae</taxon>
        <taxon>Lithospermeae</taxon>
        <taxon>Lithospermum</taxon>
    </lineage>
</organism>